<dbReference type="EMBL" id="JAUJFI010000320">
    <property type="protein sequence ID" value="MDQ2106685.1"/>
    <property type="molecule type" value="Genomic_DNA"/>
</dbReference>
<reference evidence="1 2" key="1">
    <citation type="submission" date="2023-06" db="EMBL/GenBank/DDBJ databases">
        <title>Azospirillum isscasensis sp.nov, a bacterium isolated from rhizosphere soil of rice.</title>
        <authorList>
            <person name="Wang H."/>
        </authorList>
    </citation>
    <scope>NUCLEOTIDE SEQUENCE [LARGE SCALE GENOMIC DNA]</scope>
    <source>
        <strain evidence="1 2">C340-1</strain>
    </source>
</reference>
<evidence type="ECO:0000313" key="2">
    <source>
        <dbReference type="Proteomes" id="UP001227317"/>
    </source>
</evidence>
<organism evidence="1 2">
    <name type="scientific">Azospirillum isscasi</name>
    <dbReference type="NCBI Taxonomy" id="3053926"/>
    <lineage>
        <taxon>Bacteria</taxon>
        <taxon>Pseudomonadati</taxon>
        <taxon>Pseudomonadota</taxon>
        <taxon>Alphaproteobacteria</taxon>
        <taxon>Rhodospirillales</taxon>
        <taxon>Azospirillaceae</taxon>
        <taxon>Azospirillum</taxon>
    </lineage>
</organism>
<feature type="non-terminal residue" evidence="1">
    <location>
        <position position="260"/>
    </location>
</feature>
<comment type="caution">
    <text evidence="1">The sequence shown here is derived from an EMBL/GenBank/DDBJ whole genome shotgun (WGS) entry which is preliminary data.</text>
</comment>
<protein>
    <submittedName>
        <fullName evidence="1">4Fe-4S ferredoxin</fullName>
    </submittedName>
</protein>
<keyword evidence="2" id="KW-1185">Reference proteome</keyword>
<dbReference type="Proteomes" id="UP001227317">
    <property type="component" value="Unassembled WGS sequence"/>
</dbReference>
<evidence type="ECO:0000313" key="1">
    <source>
        <dbReference type="EMBL" id="MDQ2106685.1"/>
    </source>
</evidence>
<name>A0ABU0WR06_9PROT</name>
<proteinExistence type="predicted"/>
<sequence>MKINGRTVLVCDCAHSMALDGKALAKACGAAAEAEGELTLATQLCRGQLDRFEARVAEGVPLLVACTQEAPLFAEIAAQDNPDADSPDANLAFTNIRERAGWSDEGALAGPKIAALLAEAAMDIPPTGTITLTSEGTCLVYGSDERAIEVARQLSGTLDVTVLLKAPKDVAPPRVMDVPVFKGTIRAAKGWLGNFEIVVDDYAPAIPASRAVLDFEPARHGAASRCDVIVDLTGGAPLFPAHGKRDGYLRPDPDSPAAVA</sequence>
<accession>A0ABU0WR06</accession>
<gene>
    <name evidence="1" type="ORF">QSG27_28620</name>
</gene>